<reference evidence="4 5" key="1">
    <citation type="submission" date="2015-12" db="EMBL/GenBank/DDBJ databases">
        <title>Dictyostelia acquired genes for synthesis and detection of signals that induce cell-type specialization by lateral gene transfer from prokaryotes.</title>
        <authorList>
            <person name="Gloeckner G."/>
            <person name="Schaap P."/>
        </authorList>
    </citation>
    <scope>NUCLEOTIDE SEQUENCE [LARGE SCALE GENOMIC DNA]</scope>
    <source>
        <strain evidence="4 5">TK</strain>
    </source>
</reference>
<dbReference type="PANTHER" id="PTHR48050">
    <property type="entry name" value="STEROL 3-BETA-GLUCOSYLTRANSFERASE"/>
    <property type="match status" value="1"/>
</dbReference>
<evidence type="ECO:0000259" key="2">
    <source>
        <dbReference type="Pfam" id="PF03033"/>
    </source>
</evidence>
<dbReference type="GO" id="GO:0005975">
    <property type="term" value="P:carbohydrate metabolic process"/>
    <property type="evidence" value="ECO:0007669"/>
    <property type="project" value="InterPro"/>
</dbReference>
<dbReference type="Proteomes" id="UP000076078">
    <property type="component" value="Unassembled WGS sequence"/>
</dbReference>
<proteinExistence type="predicted"/>
<dbReference type="OrthoDB" id="19284at2759"/>
<dbReference type="InterPro" id="IPR002213">
    <property type="entry name" value="UDP_glucos_trans"/>
</dbReference>
<evidence type="ECO:0000256" key="1">
    <source>
        <dbReference type="ARBA" id="ARBA00022679"/>
    </source>
</evidence>
<comment type="caution">
    <text evidence="4">The sequence shown here is derived from an EMBL/GenBank/DDBJ whole genome shotgun (WGS) entry which is preliminary data.</text>
</comment>
<dbReference type="AlphaFoldDB" id="A0A151Z3F4"/>
<keyword evidence="1 4" id="KW-0808">Transferase</keyword>
<sequence>MKIVIFALGTRGDVQPPCVLGCELKRRGHQVRVCTESRLKYVVDQYQLEYWEIKGDGAGILLQKDVQDSLEKNDFSYPMEKRKQMDLEIPERLEGFYHASKDQDLIISCPLTITEGYCISFKLSIPNVLLILQPNLPTSDIPNMMIFHKNLYFGFLNRLSYRLFDTVYAKYDQKRLENWLKFMDMPPLPWDYLSTYIKADNQVVISAVDKVLMPSRQIPNDYLKDWYMPGFLFPKDINFNPIPQKLVDFLDAKEPPVVFGLGSMKIPNESVLDYVISACKRLRFRLVVLCNWSNYSTLEDSETLIKLDNVDHLWLFPRSKAIIHHGGVGSTGAVLKSGTPSIITHLYADQPYFAQRLEDLGVGIGMSLHTVTEQQIFNALREITINTLYKQNALAISDELNSTDATATSADIVENTYKKYQNK</sequence>
<dbReference type="SUPFAM" id="SSF53756">
    <property type="entry name" value="UDP-Glycosyltransferase/glycogen phosphorylase"/>
    <property type="match status" value="1"/>
</dbReference>
<evidence type="ECO:0000313" key="5">
    <source>
        <dbReference type="Proteomes" id="UP000076078"/>
    </source>
</evidence>
<dbReference type="GO" id="GO:0016906">
    <property type="term" value="F:sterol 3-beta-glucosyltransferase activity"/>
    <property type="evidence" value="ECO:0007669"/>
    <property type="project" value="UniProtKB-ARBA"/>
</dbReference>
<dbReference type="InParanoid" id="A0A151Z3F4"/>
<dbReference type="Gene3D" id="3.40.50.2000">
    <property type="entry name" value="Glycogen Phosphorylase B"/>
    <property type="match status" value="2"/>
</dbReference>
<dbReference type="EMBL" id="LODT01000051">
    <property type="protein sequence ID" value="KYQ88481.1"/>
    <property type="molecule type" value="Genomic_DNA"/>
</dbReference>
<name>A0A151Z3F4_TIELA</name>
<evidence type="ECO:0000259" key="3">
    <source>
        <dbReference type="Pfam" id="PF06722"/>
    </source>
</evidence>
<evidence type="ECO:0000313" key="4">
    <source>
        <dbReference type="EMBL" id="KYQ88481.1"/>
    </source>
</evidence>
<organism evidence="4 5">
    <name type="scientific">Tieghemostelium lacteum</name>
    <name type="common">Slime mold</name>
    <name type="synonym">Dictyostelium lacteum</name>
    <dbReference type="NCBI Taxonomy" id="361077"/>
    <lineage>
        <taxon>Eukaryota</taxon>
        <taxon>Amoebozoa</taxon>
        <taxon>Evosea</taxon>
        <taxon>Eumycetozoa</taxon>
        <taxon>Dictyostelia</taxon>
        <taxon>Dictyosteliales</taxon>
        <taxon>Raperosteliaceae</taxon>
        <taxon>Tieghemostelium</taxon>
    </lineage>
</organism>
<dbReference type="InterPro" id="IPR004276">
    <property type="entry name" value="GlycoTrans_28_N"/>
</dbReference>
<dbReference type="CDD" id="cd03784">
    <property type="entry name" value="GT1_Gtf-like"/>
    <property type="match status" value="1"/>
</dbReference>
<protein>
    <submittedName>
        <fullName evidence="4">Putative glycosyltransferase</fullName>
    </submittedName>
</protein>
<feature type="domain" description="Glycosyltransferase family 28 N-terminal" evidence="2">
    <location>
        <begin position="3"/>
        <end position="84"/>
    </location>
</feature>
<keyword evidence="5" id="KW-1185">Reference proteome</keyword>
<feature type="domain" description="Erythromycin biosynthesis protein CIII-like C-terminal" evidence="3">
    <location>
        <begin position="314"/>
        <end position="404"/>
    </location>
</feature>
<accession>A0A151Z3F4</accession>
<dbReference type="FunCoup" id="A0A151Z3F4">
    <property type="interactions" value="2"/>
</dbReference>
<dbReference type="PANTHER" id="PTHR48050:SF19">
    <property type="entry name" value="GLYCOSYL TRANSFERASE FAMILY 28 C-TERMINAL DOMAIN-CONTAINING PROTEIN-RELATED"/>
    <property type="match status" value="1"/>
</dbReference>
<dbReference type="Pfam" id="PF03033">
    <property type="entry name" value="Glyco_transf_28"/>
    <property type="match status" value="1"/>
</dbReference>
<dbReference type="OMA" id="CIVHHAG"/>
<dbReference type="Pfam" id="PF06722">
    <property type="entry name" value="EryCIII-like_C"/>
    <property type="match status" value="1"/>
</dbReference>
<dbReference type="InterPro" id="IPR050426">
    <property type="entry name" value="Glycosyltransferase_28"/>
</dbReference>
<dbReference type="InterPro" id="IPR010610">
    <property type="entry name" value="EryCIII-like_C"/>
</dbReference>
<gene>
    <name evidence="4" type="ORF">DLAC_11195</name>
</gene>
<dbReference type="FunFam" id="3.40.50.2000:FF:000009">
    <property type="entry name" value="Sterol 3-beta-glucosyltransferase UGT80A2"/>
    <property type="match status" value="1"/>
</dbReference>